<proteinExistence type="predicted"/>
<reference evidence="2" key="1">
    <citation type="journal article" date="2023" name="Insect Mol. Biol.">
        <title>Genome sequencing provides insights into the evolution of gene families encoding plant cell wall-degrading enzymes in longhorned beetles.</title>
        <authorList>
            <person name="Shin N.R."/>
            <person name="Okamura Y."/>
            <person name="Kirsch R."/>
            <person name="Pauchet Y."/>
        </authorList>
    </citation>
    <scope>NUCLEOTIDE SEQUENCE</scope>
    <source>
        <strain evidence="2">MMC_N1</strain>
    </source>
</reference>
<evidence type="ECO:0000256" key="1">
    <source>
        <dbReference type="SAM" id="MobiDB-lite"/>
    </source>
</evidence>
<protein>
    <submittedName>
        <fullName evidence="2">Uncharacterized protein</fullName>
    </submittedName>
</protein>
<feature type="region of interest" description="Disordered" evidence="1">
    <location>
        <begin position="1"/>
        <end position="33"/>
    </location>
</feature>
<comment type="caution">
    <text evidence="2">The sequence shown here is derived from an EMBL/GenBank/DDBJ whole genome shotgun (WGS) entry which is preliminary data.</text>
</comment>
<gene>
    <name evidence="2" type="ORF">NQ317_003435</name>
</gene>
<evidence type="ECO:0000313" key="3">
    <source>
        <dbReference type="Proteomes" id="UP001162164"/>
    </source>
</evidence>
<dbReference type="EMBL" id="JAPWTJ010001520">
    <property type="protein sequence ID" value="KAJ8971145.1"/>
    <property type="molecule type" value="Genomic_DNA"/>
</dbReference>
<keyword evidence="3" id="KW-1185">Reference proteome</keyword>
<name>A0ABQ9J1Q3_9CUCU</name>
<evidence type="ECO:0000313" key="2">
    <source>
        <dbReference type="EMBL" id="KAJ8971145.1"/>
    </source>
</evidence>
<organism evidence="2 3">
    <name type="scientific">Molorchus minor</name>
    <dbReference type="NCBI Taxonomy" id="1323400"/>
    <lineage>
        <taxon>Eukaryota</taxon>
        <taxon>Metazoa</taxon>
        <taxon>Ecdysozoa</taxon>
        <taxon>Arthropoda</taxon>
        <taxon>Hexapoda</taxon>
        <taxon>Insecta</taxon>
        <taxon>Pterygota</taxon>
        <taxon>Neoptera</taxon>
        <taxon>Endopterygota</taxon>
        <taxon>Coleoptera</taxon>
        <taxon>Polyphaga</taxon>
        <taxon>Cucujiformia</taxon>
        <taxon>Chrysomeloidea</taxon>
        <taxon>Cerambycidae</taxon>
        <taxon>Lamiinae</taxon>
        <taxon>Monochamini</taxon>
        <taxon>Molorchus</taxon>
    </lineage>
</organism>
<dbReference type="Proteomes" id="UP001162164">
    <property type="component" value="Unassembled WGS sequence"/>
</dbReference>
<accession>A0ABQ9J1Q3</accession>
<sequence length="79" mass="8871">MATSSSDESNMAPKDFQLSTSSSDSGSQYSPNKHKCPLCQKFKNCIRNGLFYSSKPSSSEQFLDKQKVFLELQYTTKDS</sequence>
<feature type="compositionally biased region" description="Low complexity" evidence="1">
    <location>
        <begin position="19"/>
        <end position="30"/>
    </location>
</feature>